<evidence type="ECO:0000256" key="3">
    <source>
        <dbReference type="ARBA" id="ARBA00022801"/>
    </source>
</evidence>
<comment type="caution">
    <text evidence="9">The sequence shown here is derived from an EMBL/GenBank/DDBJ whole genome shotgun (WGS) entry which is preliminary data.</text>
</comment>
<dbReference type="Proteomes" id="UP000275076">
    <property type="component" value="Unassembled WGS sequence"/>
</dbReference>
<reference evidence="9 10" key="1">
    <citation type="submission" date="2018-10" db="EMBL/GenBank/DDBJ databases">
        <title>Draft genome sequence of Bacillus salarius IM0101, isolated from a hypersaline soil in Inner Mongolia, China.</title>
        <authorList>
            <person name="Yamprayoonswat W."/>
            <person name="Boonvisut S."/>
            <person name="Jumpathong W."/>
            <person name="Sittihan S."/>
            <person name="Ruangsuj P."/>
            <person name="Wanthongcharoen S."/>
            <person name="Thongpramul N."/>
            <person name="Pimmason S."/>
            <person name="Yu B."/>
            <person name="Yasawong M."/>
        </authorList>
    </citation>
    <scope>NUCLEOTIDE SEQUENCE [LARGE SCALE GENOMIC DNA]</scope>
    <source>
        <strain evidence="9 10">IM0101</strain>
    </source>
</reference>
<keyword evidence="3" id="KW-0378">Hydrolase</keyword>
<dbReference type="RefSeq" id="WP_125558204.1">
    <property type="nucleotide sequence ID" value="NZ_RBVX01000022.1"/>
</dbReference>
<dbReference type="GO" id="GO:0016787">
    <property type="term" value="F:hydrolase activity"/>
    <property type="evidence" value="ECO:0007669"/>
    <property type="project" value="UniProtKB-KW"/>
</dbReference>
<sequence>MFEIKTYPEFSWSLSRHKTLMHCARQYAHQYYTSHNGWLRDANPTSKQAYRLKNLTNLEMFFGSVVHDVIDQVIDDYLNTGYIPGEEALREQVRQELNKGFVDSTKRYNNWWQRPKKTTMFHEIYYGNTTQLPSEKVDKITHRLHVTMNHFLTSQTMKELAYNEQIEFLEAEKFRILQVGQLKVFVVLDLLYKDLDRNKWIIVDWKTGKQSEEDPYQLALYVLYILQTYDVGSLDDVIIRNEYLLEGESVEHQLDPVTLEKVQELIGTSVEWMTKYLEDASENQPLPLESFPQTSDQRACTYCNFYELCFSQ</sequence>
<keyword evidence="5" id="KW-0067">ATP-binding</keyword>
<evidence type="ECO:0000256" key="4">
    <source>
        <dbReference type="ARBA" id="ARBA00022806"/>
    </source>
</evidence>
<dbReference type="EMBL" id="RBVX01000022">
    <property type="protein sequence ID" value="RSL31660.1"/>
    <property type="molecule type" value="Genomic_DNA"/>
</dbReference>
<gene>
    <name evidence="9" type="ORF">D7Z54_19660</name>
</gene>
<name>A0A3R9Q1K6_9BACI</name>
<evidence type="ECO:0000313" key="9">
    <source>
        <dbReference type="EMBL" id="RSL31660.1"/>
    </source>
</evidence>
<dbReference type="Gene3D" id="3.90.320.10">
    <property type="match status" value="1"/>
</dbReference>
<keyword evidence="1" id="KW-0547">Nucleotide-binding</keyword>
<keyword evidence="6" id="KW-0238">DNA-binding</keyword>
<accession>A0A3R9Q1K6</accession>
<evidence type="ECO:0000256" key="2">
    <source>
        <dbReference type="ARBA" id="ARBA00022763"/>
    </source>
</evidence>
<dbReference type="GO" id="GO:0005524">
    <property type="term" value="F:ATP binding"/>
    <property type="evidence" value="ECO:0007669"/>
    <property type="project" value="UniProtKB-KW"/>
</dbReference>
<keyword evidence="4" id="KW-0347">Helicase</keyword>
<dbReference type="Pfam" id="PF12705">
    <property type="entry name" value="PDDEXK_1"/>
    <property type="match status" value="1"/>
</dbReference>
<evidence type="ECO:0000256" key="6">
    <source>
        <dbReference type="ARBA" id="ARBA00023125"/>
    </source>
</evidence>
<keyword evidence="2" id="KW-0227">DNA damage</keyword>
<evidence type="ECO:0000313" key="10">
    <source>
        <dbReference type="Proteomes" id="UP000275076"/>
    </source>
</evidence>
<dbReference type="GO" id="GO:0004386">
    <property type="term" value="F:helicase activity"/>
    <property type="evidence" value="ECO:0007669"/>
    <property type="project" value="UniProtKB-KW"/>
</dbReference>
<dbReference type="AlphaFoldDB" id="A0A3R9Q1K6"/>
<organism evidence="9 10">
    <name type="scientific">Salibacterium salarium</name>
    <dbReference type="NCBI Taxonomy" id="284579"/>
    <lineage>
        <taxon>Bacteria</taxon>
        <taxon>Bacillati</taxon>
        <taxon>Bacillota</taxon>
        <taxon>Bacilli</taxon>
        <taxon>Bacillales</taxon>
        <taxon>Bacillaceae</taxon>
    </lineage>
</organism>
<evidence type="ECO:0000259" key="8">
    <source>
        <dbReference type="Pfam" id="PF12705"/>
    </source>
</evidence>
<dbReference type="InterPro" id="IPR011604">
    <property type="entry name" value="PDDEXK-like_dom_sf"/>
</dbReference>
<protein>
    <recommendedName>
        <fullName evidence="8">PD-(D/E)XK endonuclease-like domain-containing protein</fullName>
    </recommendedName>
</protein>
<evidence type="ECO:0000256" key="1">
    <source>
        <dbReference type="ARBA" id="ARBA00022741"/>
    </source>
</evidence>
<keyword evidence="10" id="KW-1185">Reference proteome</keyword>
<dbReference type="InterPro" id="IPR038726">
    <property type="entry name" value="PDDEXK_AddAB-type"/>
</dbReference>
<proteinExistence type="predicted"/>
<evidence type="ECO:0000256" key="7">
    <source>
        <dbReference type="ARBA" id="ARBA00023204"/>
    </source>
</evidence>
<dbReference type="GO" id="GO:0003677">
    <property type="term" value="F:DNA binding"/>
    <property type="evidence" value="ECO:0007669"/>
    <property type="project" value="UniProtKB-KW"/>
</dbReference>
<evidence type="ECO:0000256" key="5">
    <source>
        <dbReference type="ARBA" id="ARBA00022840"/>
    </source>
</evidence>
<keyword evidence="7" id="KW-0234">DNA repair</keyword>
<dbReference type="GO" id="GO:0006281">
    <property type="term" value="P:DNA repair"/>
    <property type="evidence" value="ECO:0007669"/>
    <property type="project" value="UniProtKB-KW"/>
</dbReference>
<dbReference type="OrthoDB" id="9768303at2"/>
<feature type="domain" description="PD-(D/E)XK endonuclease-like" evidence="8">
    <location>
        <begin position="11"/>
        <end position="309"/>
    </location>
</feature>